<accession>A0ABZ0Q4U1</accession>
<dbReference type="EMBL" id="CP104778">
    <property type="protein sequence ID" value="WPC21967.1"/>
    <property type="molecule type" value="Genomic_DNA"/>
</dbReference>
<proteinExistence type="predicted"/>
<evidence type="ECO:0000313" key="3">
    <source>
        <dbReference type="EMBL" id="WPC21967.1"/>
    </source>
</evidence>
<evidence type="ECO:0000256" key="1">
    <source>
        <dbReference type="ARBA" id="ARBA00022737"/>
    </source>
</evidence>
<dbReference type="InterPro" id="IPR036650">
    <property type="entry name" value="CAT_RNA-bd_dom_sf"/>
</dbReference>
<dbReference type="RefSeq" id="WP_063696573.1">
    <property type="nucleotide sequence ID" value="NZ_BBIM01000008.1"/>
</dbReference>
<dbReference type="Gene3D" id="1.10.1790.10">
    <property type="entry name" value="PRD domain"/>
    <property type="match status" value="2"/>
</dbReference>
<name>A0ABZ0Q4U1_9LACO</name>
<keyword evidence="1" id="KW-0677">Repeat</keyword>
<evidence type="ECO:0000313" key="4">
    <source>
        <dbReference type="Proteomes" id="UP001302696"/>
    </source>
</evidence>
<evidence type="ECO:0000259" key="2">
    <source>
        <dbReference type="PROSITE" id="PS51372"/>
    </source>
</evidence>
<dbReference type="Pfam" id="PF03123">
    <property type="entry name" value="CAT_RBD"/>
    <property type="match status" value="1"/>
</dbReference>
<feature type="domain" description="PRD" evidence="2">
    <location>
        <begin position="171"/>
        <end position="283"/>
    </location>
</feature>
<feature type="domain" description="PRD" evidence="2">
    <location>
        <begin position="66"/>
        <end position="170"/>
    </location>
</feature>
<dbReference type="SUPFAM" id="SSF50151">
    <property type="entry name" value="SacY-like RNA-binding domain"/>
    <property type="match status" value="1"/>
</dbReference>
<sequence length="283" mass="32473">MLTIVQIFNNNVALVKLNDNRQAIVKGKGIVFQKKKGQGVDVEKVEKIFYLETAESRENLYFLLKDIPIDIVTTTYEIVDVAQKAFDFPVLDYVYITLSDHIYGVYKRLQADNYTESLVPDMHTEYPTEYAIGEKAVEIISNNLHIQLPHSEAKSIALHFINAKGTPGADKLDESLTMSVNDIVQDILNQNHILRTKENGNYYDRLMVHLQYLVDRLNQSEVHGSAFTKSLEKSLEKSYPNSTQIAEEIYDNLQKQLSATLSDNEKLYFIIHIQRLINEQAQE</sequence>
<keyword evidence="4" id="KW-1185">Reference proteome</keyword>
<dbReference type="SMART" id="SM01061">
    <property type="entry name" value="CAT_RBD"/>
    <property type="match status" value="1"/>
</dbReference>
<dbReference type="PROSITE" id="PS51372">
    <property type="entry name" value="PRD_2"/>
    <property type="match status" value="2"/>
</dbReference>
<dbReference type="InterPro" id="IPR004341">
    <property type="entry name" value="CAT_RNA-bd_dom"/>
</dbReference>
<protein>
    <submittedName>
        <fullName evidence="3">PRD domain-containing protein</fullName>
    </submittedName>
</protein>
<dbReference type="Pfam" id="PF00874">
    <property type="entry name" value="PRD"/>
    <property type="match status" value="2"/>
</dbReference>
<dbReference type="Proteomes" id="UP001302696">
    <property type="component" value="Chromosome"/>
</dbReference>
<dbReference type="Gene3D" id="2.30.24.10">
    <property type="entry name" value="CAT RNA-binding domain"/>
    <property type="match status" value="1"/>
</dbReference>
<dbReference type="SUPFAM" id="SSF63520">
    <property type="entry name" value="PTS-regulatory domain, PRD"/>
    <property type="match status" value="2"/>
</dbReference>
<dbReference type="PANTHER" id="PTHR30185:SF15">
    <property type="entry name" value="CRYPTIC BETA-GLUCOSIDE BGL OPERON ANTITERMINATOR"/>
    <property type="match status" value="1"/>
</dbReference>
<reference evidence="4" key="1">
    <citation type="submission" date="2024-06" db="EMBL/GenBank/DDBJ databases">
        <authorList>
            <person name="Chang H.C."/>
            <person name="Mun S.Y."/>
        </authorList>
    </citation>
    <scope>NUCLEOTIDE SEQUENCE [LARGE SCALE GENOMIC DNA]</scope>
    <source>
        <strain evidence="4">KT1</strain>
    </source>
</reference>
<dbReference type="InterPro" id="IPR050661">
    <property type="entry name" value="BglG_antiterminators"/>
</dbReference>
<gene>
    <name evidence="3" type="ORF">N6G96_01765</name>
</gene>
<organism evidence="3 4">
    <name type="scientific">Pediococcus inopinatus</name>
    <dbReference type="NCBI Taxonomy" id="114090"/>
    <lineage>
        <taxon>Bacteria</taxon>
        <taxon>Bacillati</taxon>
        <taxon>Bacillota</taxon>
        <taxon>Bacilli</taxon>
        <taxon>Lactobacillales</taxon>
        <taxon>Lactobacillaceae</taxon>
        <taxon>Pediococcus</taxon>
    </lineage>
</organism>
<dbReference type="PANTHER" id="PTHR30185">
    <property type="entry name" value="CRYPTIC BETA-GLUCOSIDE BGL OPERON ANTITERMINATOR"/>
    <property type="match status" value="1"/>
</dbReference>
<dbReference type="InterPro" id="IPR036634">
    <property type="entry name" value="PRD_sf"/>
</dbReference>
<dbReference type="InterPro" id="IPR011608">
    <property type="entry name" value="PRD"/>
</dbReference>